<organism evidence="1 2">
    <name type="scientific">Pleurodeles waltl</name>
    <name type="common">Iberian ribbed newt</name>
    <dbReference type="NCBI Taxonomy" id="8319"/>
    <lineage>
        <taxon>Eukaryota</taxon>
        <taxon>Metazoa</taxon>
        <taxon>Chordata</taxon>
        <taxon>Craniata</taxon>
        <taxon>Vertebrata</taxon>
        <taxon>Euteleostomi</taxon>
        <taxon>Amphibia</taxon>
        <taxon>Batrachia</taxon>
        <taxon>Caudata</taxon>
        <taxon>Salamandroidea</taxon>
        <taxon>Salamandridae</taxon>
        <taxon>Pleurodelinae</taxon>
        <taxon>Pleurodeles</taxon>
    </lineage>
</organism>
<gene>
    <name evidence="1" type="ORF">NDU88_002379</name>
</gene>
<dbReference type="AlphaFoldDB" id="A0AAV7P6L4"/>
<accession>A0AAV7P6L4</accession>
<proteinExistence type="predicted"/>
<sequence length="115" mass="12791">MPLESETKSLFPRFAMDRMFLVTSGLSPRFNPHGGSGFGPSAALLRATERLPCALSTSAVLRRPTMTHQIKSNHQELIPFAYRCISMSFLRRHRDNILQEQQNGRQAGGSGSWGS</sequence>
<evidence type="ECO:0000313" key="2">
    <source>
        <dbReference type="Proteomes" id="UP001066276"/>
    </source>
</evidence>
<protein>
    <submittedName>
        <fullName evidence="1">Uncharacterized protein</fullName>
    </submittedName>
</protein>
<keyword evidence="2" id="KW-1185">Reference proteome</keyword>
<dbReference type="Proteomes" id="UP001066276">
    <property type="component" value="Chromosome 7"/>
</dbReference>
<comment type="caution">
    <text evidence="1">The sequence shown here is derived from an EMBL/GenBank/DDBJ whole genome shotgun (WGS) entry which is preliminary data.</text>
</comment>
<evidence type="ECO:0000313" key="1">
    <source>
        <dbReference type="EMBL" id="KAJ1123912.1"/>
    </source>
</evidence>
<name>A0AAV7P6L4_PLEWA</name>
<dbReference type="EMBL" id="JANPWB010000011">
    <property type="protein sequence ID" value="KAJ1123912.1"/>
    <property type="molecule type" value="Genomic_DNA"/>
</dbReference>
<reference evidence="1" key="1">
    <citation type="journal article" date="2022" name="bioRxiv">
        <title>Sequencing and chromosome-scale assembly of the giantPleurodeles waltlgenome.</title>
        <authorList>
            <person name="Brown T."/>
            <person name="Elewa A."/>
            <person name="Iarovenko S."/>
            <person name="Subramanian E."/>
            <person name="Araus A.J."/>
            <person name="Petzold A."/>
            <person name="Susuki M."/>
            <person name="Suzuki K.-i.T."/>
            <person name="Hayashi T."/>
            <person name="Toyoda A."/>
            <person name="Oliveira C."/>
            <person name="Osipova E."/>
            <person name="Leigh N.D."/>
            <person name="Simon A."/>
            <person name="Yun M.H."/>
        </authorList>
    </citation>
    <scope>NUCLEOTIDE SEQUENCE</scope>
    <source>
        <strain evidence="1">20211129_DDA</strain>
        <tissue evidence="1">Liver</tissue>
    </source>
</reference>